<dbReference type="KEGG" id="nta:107818538"/>
<dbReference type="InterPro" id="IPR013785">
    <property type="entry name" value="Aldolase_TIM"/>
</dbReference>
<sequence length="135" mass="15316">MGKNGFIREEAEERRKASISHSDTSAAARQLQPHQYTAVVGLSPACQILPLFSSQEKMEYRNKLVLAPMVRVGTLPFRLLAAQYGADITYGEEIIDHKIIKCERRVNGNFLFILFTAFYPYCPLTLSLLYILSIM</sequence>
<evidence type="ECO:0000313" key="2">
    <source>
        <dbReference type="RefSeq" id="XP_016500052.1"/>
    </source>
</evidence>
<protein>
    <submittedName>
        <fullName evidence="2">Uncharacterized protein isoform X1</fullName>
    </submittedName>
</protein>
<dbReference type="OrthoDB" id="10262250at2759"/>
<gene>
    <name evidence="2" type="primary">LOC107818538</name>
</gene>
<keyword evidence="1" id="KW-1133">Transmembrane helix</keyword>
<dbReference type="PaxDb" id="4097-A0A1S4CFU4"/>
<dbReference type="PANTHER" id="PTHR45936:SF1">
    <property type="entry name" value="TRNA-DIHYDROURIDINE(20) SYNTHASE [NAD(P)+]-LIKE"/>
    <property type="match status" value="1"/>
</dbReference>
<dbReference type="Gene3D" id="3.20.20.70">
    <property type="entry name" value="Aldolase class I"/>
    <property type="match status" value="1"/>
</dbReference>
<dbReference type="SMR" id="A0A1S4CFU4"/>
<dbReference type="AlphaFoldDB" id="A0A1S4CFU4"/>
<proteinExistence type="predicted"/>
<keyword evidence="1" id="KW-0472">Membrane</keyword>
<accession>A0A1S4CFU4</accession>
<organism evidence="2">
    <name type="scientific">Nicotiana tabacum</name>
    <name type="common">Common tobacco</name>
    <dbReference type="NCBI Taxonomy" id="4097"/>
    <lineage>
        <taxon>Eukaryota</taxon>
        <taxon>Viridiplantae</taxon>
        <taxon>Streptophyta</taxon>
        <taxon>Embryophyta</taxon>
        <taxon>Tracheophyta</taxon>
        <taxon>Spermatophyta</taxon>
        <taxon>Magnoliopsida</taxon>
        <taxon>eudicotyledons</taxon>
        <taxon>Gunneridae</taxon>
        <taxon>Pentapetalae</taxon>
        <taxon>asterids</taxon>
        <taxon>lamiids</taxon>
        <taxon>Solanales</taxon>
        <taxon>Solanaceae</taxon>
        <taxon>Nicotianoideae</taxon>
        <taxon>Nicotianeae</taxon>
        <taxon>Nicotiana</taxon>
    </lineage>
</organism>
<dbReference type="InterPro" id="IPR052582">
    <property type="entry name" value="tRNA-DUS-like"/>
</dbReference>
<dbReference type="SUPFAM" id="SSF51395">
    <property type="entry name" value="FMN-linked oxidoreductases"/>
    <property type="match status" value="1"/>
</dbReference>
<keyword evidence="1" id="KW-0812">Transmembrane</keyword>
<dbReference type="STRING" id="4097.A0A1S4CFU4"/>
<evidence type="ECO:0000256" key="1">
    <source>
        <dbReference type="SAM" id="Phobius"/>
    </source>
</evidence>
<feature type="transmembrane region" description="Helical" evidence="1">
    <location>
        <begin position="110"/>
        <end position="132"/>
    </location>
</feature>
<dbReference type="RefSeq" id="XP_016500052.1">
    <property type="nucleotide sequence ID" value="XM_016644566.1"/>
</dbReference>
<reference evidence="2" key="1">
    <citation type="submission" date="2025-08" db="UniProtKB">
        <authorList>
            <consortium name="RefSeq"/>
        </authorList>
    </citation>
    <scope>IDENTIFICATION</scope>
</reference>
<dbReference type="PANTHER" id="PTHR45936">
    <property type="entry name" value="TRNA-DIHYDROURIDINE(20) SYNTHASE [NAD(P)+]-LIKE"/>
    <property type="match status" value="1"/>
</dbReference>
<name>A0A1S4CFU4_TOBAC</name>